<evidence type="ECO:0000256" key="2">
    <source>
        <dbReference type="ARBA" id="ARBA00022553"/>
    </source>
</evidence>
<evidence type="ECO:0000313" key="5">
    <source>
        <dbReference type="EMBL" id="GAA2044045.1"/>
    </source>
</evidence>
<evidence type="ECO:0000256" key="1">
    <source>
        <dbReference type="ARBA" id="ARBA00022450"/>
    </source>
</evidence>
<evidence type="ECO:0000256" key="3">
    <source>
        <dbReference type="SAM" id="MobiDB-lite"/>
    </source>
</evidence>
<dbReference type="EMBL" id="BAAAQN010000036">
    <property type="protein sequence ID" value="GAA2044045.1"/>
    <property type="molecule type" value="Genomic_DNA"/>
</dbReference>
<gene>
    <name evidence="5" type="ORF">GCM10009839_54400</name>
</gene>
<comment type="caution">
    <text evidence="5">The sequence shown here is derived from an EMBL/GenBank/DDBJ whole genome shotgun (WGS) entry which is preliminary data.</text>
</comment>
<dbReference type="PROSITE" id="PS50075">
    <property type="entry name" value="CARRIER"/>
    <property type="match status" value="1"/>
</dbReference>
<dbReference type="Pfam" id="PF00550">
    <property type="entry name" value="PP-binding"/>
    <property type="match status" value="1"/>
</dbReference>
<keyword evidence="2" id="KW-0597">Phosphoprotein</keyword>
<evidence type="ECO:0000259" key="4">
    <source>
        <dbReference type="PROSITE" id="PS50075"/>
    </source>
</evidence>
<dbReference type="SMART" id="SM00823">
    <property type="entry name" value="PKS_PP"/>
    <property type="match status" value="1"/>
</dbReference>
<dbReference type="InterPro" id="IPR020806">
    <property type="entry name" value="PKS_PP-bd"/>
</dbReference>
<evidence type="ECO:0000313" key="6">
    <source>
        <dbReference type="Proteomes" id="UP001500751"/>
    </source>
</evidence>
<dbReference type="RefSeq" id="WP_344668497.1">
    <property type="nucleotide sequence ID" value="NZ_BAAAQN010000036.1"/>
</dbReference>
<accession>A0ABN2UW54</accession>
<proteinExistence type="predicted"/>
<keyword evidence="1" id="KW-0596">Phosphopantetheine</keyword>
<sequence length="109" mass="11689">MTNTDEVSQPVASDEQTDPRTVEERVAALFDDLLAERAPAGGAATGFPATGFPAAGDFFERGGNSMLAARLVARLRREFDVKVSIRDVFRGRTVAAVAQAVHDRLGAER</sequence>
<dbReference type="PANTHER" id="PTHR44845:SF6">
    <property type="entry name" value="BETA-ALANINE-ACTIVATING ENZYME"/>
    <property type="match status" value="1"/>
</dbReference>
<dbReference type="SUPFAM" id="SSF47336">
    <property type="entry name" value="ACP-like"/>
    <property type="match status" value="1"/>
</dbReference>
<dbReference type="InterPro" id="IPR036736">
    <property type="entry name" value="ACP-like_sf"/>
</dbReference>
<feature type="domain" description="Carrier" evidence="4">
    <location>
        <begin position="20"/>
        <end position="105"/>
    </location>
</feature>
<name>A0ABN2UW54_9ACTN</name>
<reference evidence="5 6" key="1">
    <citation type="journal article" date="2019" name="Int. J. Syst. Evol. Microbiol.">
        <title>The Global Catalogue of Microorganisms (GCM) 10K type strain sequencing project: providing services to taxonomists for standard genome sequencing and annotation.</title>
        <authorList>
            <consortium name="The Broad Institute Genomics Platform"/>
            <consortium name="The Broad Institute Genome Sequencing Center for Infectious Disease"/>
            <person name="Wu L."/>
            <person name="Ma J."/>
        </authorList>
    </citation>
    <scope>NUCLEOTIDE SEQUENCE [LARGE SCALE GENOMIC DNA]</scope>
    <source>
        <strain evidence="5 6">JCM 16014</strain>
    </source>
</reference>
<dbReference type="Proteomes" id="UP001500751">
    <property type="component" value="Unassembled WGS sequence"/>
</dbReference>
<keyword evidence="6" id="KW-1185">Reference proteome</keyword>
<feature type="compositionally biased region" description="Polar residues" evidence="3">
    <location>
        <begin position="1"/>
        <end position="11"/>
    </location>
</feature>
<dbReference type="PANTHER" id="PTHR44845">
    <property type="entry name" value="CARRIER DOMAIN-CONTAINING PROTEIN"/>
    <property type="match status" value="1"/>
</dbReference>
<dbReference type="Gene3D" id="1.10.1200.10">
    <property type="entry name" value="ACP-like"/>
    <property type="match status" value="1"/>
</dbReference>
<protein>
    <recommendedName>
        <fullName evidence="4">Carrier domain-containing protein</fullName>
    </recommendedName>
</protein>
<feature type="region of interest" description="Disordered" evidence="3">
    <location>
        <begin position="1"/>
        <end position="22"/>
    </location>
</feature>
<dbReference type="InterPro" id="IPR009081">
    <property type="entry name" value="PP-bd_ACP"/>
</dbReference>
<organism evidence="5 6">
    <name type="scientific">Catenulispora yoronensis</name>
    <dbReference type="NCBI Taxonomy" id="450799"/>
    <lineage>
        <taxon>Bacteria</taxon>
        <taxon>Bacillati</taxon>
        <taxon>Actinomycetota</taxon>
        <taxon>Actinomycetes</taxon>
        <taxon>Catenulisporales</taxon>
        <taxon>Catenulisporaceae</taxon>
        <taxon>Catenulispora</taxon>
    </lineage>
</organism>